<name>A0A645FGF2_9ZZZZ</name>
<accession>A0A645FGF2</accession>
<dbReference type="AlphaFoldDB" id="A0A645FGF2"/>
<comment type="caution">
    <text evidence="1">The sequence shown here is derived from an EMBL/GenBank/DDBJ whole genome shotgun (WGS) entry which is preliminary data.</text>
</comment>
<sequence length="262" mass="29110">MLQRHSGAFQRELAQVVLGADGTTVAVAREFVDGIKRLGEVAFVQRKADAQTLFIRLGAGDHIHKHAVVCDNVEHAGSKRVLLGKRADDDHRLAFQRKQARGALVFAEHIFHVVEAALPAGKETRGAQRTLRKRLRTERAMRNLDNLVVSDELHLMFADHRAAANGVDTNFVVRTALVFFMPSVDELLILRRDGGDSVGKHQRGSAGTIHLLTVMRFNDLHVETGAEGRGGELDKLHLKIDAERHIARLKHRDAFGSRAKEL</sequence>
<protein>
    <submittedName>
        <fullName evidence="1">Uncharacterized protein</fullName>
    </submittedName>
</protein>
<proteinExistence type="predicted"/>
<evidence type="ECO:0000313" key="1">
    <source>
        <dbReference type="EMBL" id="MPN13441.1"/>
    </source>
</evidence>
<organism evidence="1">
    <name type="scientific">bioreactor metagenome</name>
    <dbReference type="NCBI Taxonomy" id="1076179"/>
    <lineage>
        <taxon>unclassified sequences</taxon>
        <taxon>metagenomes</taxon>
        <taxon>ecological metagenomes</taxon>
    </lineage>
</organism>
<gene>
    <name evidence="1" type="ORF">SDC9_160762</name>
</gene>
<reference evidence="1" key="1">
    <citation type="submission" date="2019-08" db="EMBL/GenBank/DDBJ databases">
        <authorList>
            <person name="Kucharzyk K."/>
            <person name="Murdoch R.W."/>
            <person name="Higgins S."/>
            <person name="Loffler F."/>
        </authorList>
    </citation>
    <scope>NUCLEOTIDE SEQUENCE</scope>
</reference>
<dbReference type="EMBL" id="VSSQ01059941">
    <property type="protein sequence ID" value="MPN13441.1"/>
    <property type="molecule type" value="Genomic_DNA"/>
</dbReference>